<feature type="transmembrane region" description="Helical" evidence="1">
    <location>
        <begin position="41"/>
        <end position="62"/>
    </location>
</feature>
<feature type="transmembrane region" description="Helical" evidence="1">
    <location>
        <begin position="9"/>
        <end position="29"/>
    </location>
</feature>
<evidence type="ECO:0000313" key="3">
    <source>
        <dbReference type="Proteomes" id="UP000233398"/>
    </source>
</evidence>
<feature type="transmembrane region" description="Helical" evidence="1">
    <location>
        <begin position="69"/>
        <end position="93"/>
    </location>
</feature>
<gene>
    <name evidence="2" type="ORF">CWD77_01955</name>
</gene>
<dbReference type="AlphaFoldDB" id="A0A2N0VJC6"/>
<organism evidence="2 3">
    <name type="scientific">Rhodohalobacter barkolensis</name>
    <dbReference type="NCBI Taxonomy" id="2053187"/>
    <lineage>
        <taxon>Bacteria</taxon>
        <taxon>Pseudomonadati</taxon>
        <taxon>Balneolota</taxon>
        <taxon>Balneolia</taxon>
        <taxon>Balneolales</taxon>
        <taxon>Balneolaceae</taxon>
        <taxon>Rhodohalobacter</taxon>
    </lineage>
</organism>
<dbReference type="Proteomes" id="UP000233398">
    <property type="component" value="Unassembled WGS sequence"/>
</dbReference>
<proteinExistence type="predicted"/>
<keyword evidence="1" id="KW-0472">Membrane</keyword>
<keyword evidence="3" id="KW-1185">Reference proteome</keyword>
<evidence type="ECO:0000313" key="2">
    <source>
        <dbReference type="EMBL" id="PKD44254.1"/>
    </source>
</evidence>
<comment type="caution">
    <text evidence="2">The sequence shown here is derived from an EMBL/GenBank/DDBJ whole genome shotgun (WGS) entry which is preliminary data.</text>
</comment>
<name>A0A2N0VJC6_9BACT</name>
<feature type="transmembrane region" description="Helical" evidence="1">
    <location>
        <begin position="157"/>
        <end position="180"/>
    </location>
</feature>
<dbReference type="RefSeq" id="WP_101071544.1">
    <property type="nucleotide sequence ID" value="NZ_PISP01000001.1"/>
</dbReference>
<keyword evidence="1" id="KW-1133">Transmembrane helix</keyword>
<protein>
    <submittedName>
        <fullName evidence="2">Uncharacterized protein</fullName>
    </submittedName>
</protein>
<keyword evidence="1" id="KW-0812">Transmembrane</keyword>
<dbReference type="OrthoDB" id="268344at2"/>
<sequence>MNYSKVKKIFLRGFIGFLVLTALVAIFAVFSDSFGETQKRILATTFTISIASICAMACAAFIERRSLVWLGTAGIACSALAGVLLLSGIWNLFVNDFSFKITATFITISIAFAHAFLLALPELDKRHKWIQPATATTIGLLAILIIVVMWFETESAIFFRSIAVLAILTGLETLVIPILLKLGGKEKEQAQELHLTLVDGKYYTNAAGDKYEVKALNSTE</sequence>
<feature type="transmembrane region" description="Helical" evidence="1">
    <location>
        <begin position="99"/>
        <end position="120"/>
    </location>
</feature>
<accession>A0A2N0VJC6</accession>
<reference evidence="2 3" key="1">
    <citation type="submission" date="2017-11" db="EMBL/GenBank/DDBJ databases">
        <title>Rhodohalobacter 15182 sp. nov., isolated from a salt lake.</title>
        <authorList>
            <person name="Han S."/>
        </authorList>
    </citation>
    <scope>NUCLEOTIDE SEQUENCE [LARGE SCALE GENOMIC DNA]</scope>
    <source>
        <strain evidence="2 3">15182</strain>
    </source>
</reference>
<evidence type="ECO:0000256" key="1">
    <source>
        <dbReference type="SAM" id="Phobius"/>
    </source>
</evidence>
<feature type="transmembrane region" description="Helical" evidence="1">
    <location>
        <begin position="132"/>
        <end position="151"/>
    </location>
</feature>
<dbReference type="EMBL" id="PISP01000001">
    <property type="protein sequence ID" value="PKD44254.1"/>
    <property type="molecule type" value="Genomic_DNA"/>
</dbReference>